<name>A0A1M5RPQ4_9FIRM</name>
<evidence type="ECO:0000313" key="9">
    <source>
        <dbReference type="Proteomes" id="UP000242520"/>
    </source>
</evidence>
<dbReference type="InterPro" id="IPR003841">
    <property type="entry name" value="Na/Pi_transpt"/>
</dbReference>
<feature type="transmembrane region" description="Helical" evidence="6">
    <location>
        <begin position="106"/>
        <end position="123"/>
    </location>
</feature>
<dbReference type="InterPro" id="IPR004633">
    <property type="entry name" value="NaPi_cotrn-rel/YqeW-like"/>
</dbReference>
<dbReference type="PANTHER" id="PTHR10010">
    <property type="entry name" value="SOLUTE CARRIER FAMILY 34 SODIUM PHOSPHATE , MEMBER 2-RELATED"/>
    <property type="match status" value="1"/>
</dbReference>
<evidence type="ECO:0000313" key="8">
    <source>
        <dbReference type="EMBL" id="SHH28088.1"/>
    </source>
</evidence>
<dbReference type="Pfam" id="PF02690">
    <property type="entry name" value="Na_Pi_cotrans"/>
    <property type="match status" value="2"/>
</dbReference>
<evidence type="ECO:0000256" key="3">
    <source>
        <dbReference type="ARBA" id="ARBA00022692"/>
    </source>
</evidence>
<dbReference type="GO" id="GO:0005886">
    <property type="term" value="C:plasma membrane"/>
    <property type="evidence" value="ECO:0007669"/>
    <property type="project" value="UniProtKB-SubCell"/>
</dbReference>
<accession>A0A1M5RPQ4</accession>
<dbReference type="InterPro" id="IPR038078">
    <property type="entry name" value="PhoU-like_sf"/>
</dbReference>
<dbReference type="GO" id="GO:0044341">
    <property type="term" value="P:sodium-dependent phosphate transport"/>
    <property type="evidence" value="ECO:0007669"/>
    <property type="project" value="InterPro"/>
</dbReference>
<proteinExistence type="predicted"/>
<dbReference type="NCBIfam" id="NF037997">
    <property type="entry name" value="Na_Pi_symport"/>
    <property type="match status" value="1"/>
</dbReference>
<dbReference type="Proteomes" id="UP000242520">
    <property type="component" value="Unassembled WGS sequence"/>
</dbReference>
<evidence type="ECO:0000256" key="4">
    <source>
        <dbReference type="ARBA" id="ARBA00022989"/>
    </source>
</evidence>
<feature type="domain" description="PhoU" evidence="7">
    <location>
        <begin position="451"/>
        <end position="534"/>
    </location>
</feature>
<evidence type="ECO:0000259" key="7">
    <source>
        <dbReference type="Pfam" id="PF01895"/>
    </source>
</evidence>
<organism evidence="8 9">
    <name type="scientific">Tepidibacter thalassicus DSM 15285</name>
    <dbReference type="NCBI Taxonomy" id="1123350"/>
    <lineage>
        <taxon>Bacteria</taxon>
        <taxon>Bacillati</taxon>
        <taxon>Bacillota</taxon>
        <taxon>Clostridia</taxon>
        <taxon>Peptostreptococcales</taxon>
        <taxon>Peptostreptococcaceae</taxon>
        <taxon>Tepidibacter</taxon>
    </lineage>
</organism>
<evidence type="ECO:0000256" key="2">
    <source>
        <dbReference type="ARBA" id="ARBA00022475"/>
    </source>
</evidence>
<keyword evidence="9" id="KW-1185">Reference proteome</keyword>
<sequence length="543" mass="59716">MAMKIALEILGGLGLFLYGMNLMGSGLQKAAGEKLKKVIELLTSNRFMGVLVGTLVTAIIQSSSATTVMVVGFVNAGIMKLTQAVGVIMGANIGTTVTAQLVSFKLTDLAPVAVGIGMIIYLFSSKEKNKQIAEILIGFGILFIGMDFMKHAVKPLREYEGFTRMLVNFGRNPFLGILMGFVLTVVVQSSSASMGMLLALASEGLMPLSSALPILYGDNIGTCVTALLSSIGASRNAKRAAIMHLTFNIIGTILFAFVLTKPIMSLVTYLDPTDVTRQIANAHTFFNIINVVIQFPFAMILVKIAMTIVPERDDEASEYKLTKYIDERILETPSIAVANTIRESLRMGKKAAQSFESAMNGFFNKSKQEIKKTFENERIINDLEKAIMEYIIKLSNKSVSAVNREIIDGLFHTINDIERVGDHADNIAELAMIVVEKDLPFSDEALNDLKVMYDKVMNAYKYSLEAMKNGDRDLAFNVIKLEEQIDGMEKSYRRNHIYRLNNDICNTESGIVFLDLISNMERIGDHASNIAKAVIDADVSKIS</sequence>
<feature type="transmembrane region" description="Helical" evidence="6">
    <location>
        <begin position="284"/>
        <end position="302"/>
    </location>
</feature>
<keyword evidence="5 6" id="KW-0472">Membrane</keyword>
<gene>
    <name evidence="8" type="ORF">SAMN02744040_01446</name>
</gene>
<feature type="transmembrane region" description="Helical" evidence="6">
    <location>
        <begin position="245"/>
        <end position="264"/>
    </location>
</feature>
<feature type="transmembrane region" description="Helical" evidence="6">
    <location>
        <begin position="47"/>
        <end position="75"/>
    </location>
</feature>
<comment type="subcellular location">
    <subcellularLocation>
        <location evidence="1">Cell membrane</location>
        <topology evidence="1">Multi-pass membrane protein</topology>
    </subcellularLocation>
</comment>
<dbReference type="PANTHER" id="PTHR10010:SF46">
    <property type="entry name" value="SODIUM-DEPENDENT PHOSPHATE TRANSPORT PROTEIN 2B"/>
    <property type="match status" value="1"/>
</dbReference>
<protein>
    <submittedName>
        <fullName evidence="8">Phosphate:Na+ symporter</fullName>
    </submittedName>
</protein>
<feature type="domain" description="PhoU" evidence="7">
    <location>
        <begin position="346"/>
        <end position="430"/>
    </location>
</feature>
<feature type="transmembrane region" description="Helical" evidence="6">
    <location>
        <begin position="135"/>
        <end position="153"/>
    </location>
</feature>
<evidence type="ECO:0000256" key="1">
    <source>
        <dbReference type="ARBA" id="ARBA00004651"/>
    </source>
</evidence>
<reference evidence="9" key="1">
    <citation type="submission" date="2016-11" db="EMBL/GenBank/DDBJ databases">
        <authorList>
            <person name="Varghese N."/>
            <person name="Submissions S."/>
        </authorList>
    </citation>
    <scope>NUCLEOTIDE SEQUENCE [LARGE SCALE GENOMIC DNA]</scope>
    <source>
        <strain evidence="9">DSM 15285</strain>
    </source>
</reference>
<keyword evidence="3 6" id="KW-0812">Transmembrane</keyword>
<dbReference type="InterPro" id="IPR026022">
    <property type="entry name" value="PhoU_dom"/>
</dbReference>
<feature type="transmembrane region" description="Helical" evidence="6">
    <location>
        <begin position="6"/>
        <end position="27"/>
    </location>
</feature>
<dbReference type="Pfam" id="PF01895">
    <property type="entry name" value="PhoU"/>
    <property type="match status" value="2"/>
</dbReference>
<keyword evidence="4 6" id="KW-1133">Transmembrane helix</keyword>
<dbReference type="SUPFAM" id="SSF109755">
    <property type="entry name" value="PhoU-like"/>
    <property type="match status" value="1"/>
</dbReference>
<dbReference type="AlphaFoldDB" id="A0A1M5RPQ4"/>
<feature type="transmembrane region" description="Helical" evidence="6">
    <location>
        <begin position="213"/>
        <end position="233"/>
    </location>
</feature>
<dbReference type="EMBL" id="FQXH01000014">
    <property type="protein sequence ID" value="SHH28088.1"/>
    <property type="molecule type" value="Genomic_DNA"/>
</dbReference>
<dbReference type="STRING" id="1123350.SAMN02744040_01446"/>
<dbReference type="NCBIfam" id="TIGR00704">
    <property type="entry name" value="NaPi_cotrn_rel"/>
    <property type="match status" value="1"/>
</dbReference>
<keyword evidence="2" id="KW-1003">Cell membrane</keyword>
<feature type="transmembrane region" description="Helical" evidence="6">
    <location>
        <begin position="174"/>
        <end position="201"/>
    </location>
</feature>
<evidence type="ECO:0000256" key="5">
    <source>
        <dbReference type="ARBA" id="ARBA00023136"/>
    </source>
</evidence>
<dbReference type="GO" id="GO:0005436">
    <property type="term" value="F:sodium:phosphate symporter activity"/>
    <property type="evidence" value="ECO:0007669"/>
    <property type="project" value="InterPro"/>
</dbReference>
<dbReference type="Gene3D" id="1.20.58.220">
    <property type="entry name" value="Phosphate transport system protein phou homolog 2, domain 2"/>
    <property type="match status" value="1"/>
</dbReference>
<evidence type="ECO:0000256" key="6">
    <source>
        <dbReference type="SAM" id="Phobius"/>
    </source>
</evidence>